<protein>
    <submittedName>
        <fullName evidence="2">Uncharacterized protein</fullName>
    </submittedName>
</protein>
<feature type="compositionally biased region" description="Polar residues" evidence="1">
    <location>
        <begin position="73"/>
        <end position="82"/>
    </location>
</feature>
<keyword evidence="3" id="KW-1185">Reference proteome</keyword>
<evidence type="ECO:0000313" key="2">
    <source>
        <dbReference type="EMBL" id="KAK3244789.1"/>
    </source>
</evidence>
<comment type="caution">
    <text evidence="2">The sequence shown here is derived from an EMBL/GenBank/DDBJ whole genome shotgun (WGS) entry which is preliminary data.</text>
</comment>
<name>A0AAE0BZ94_9CHLO</name>
<dbReference type="Proteomes" id="UP001190700">
    <property type="component" value="Unassembled WGS sequence"/>
</dbReference>
<dbReference type="EMBL" id="LGRX02031415">
    <property type="protein sequence ID" value="KAK3244789.1"/>
    <property type="molecule type" value="Genomic_DNA"/>
</dbReference>
<accession>A0AAE0BZ94</accession>
<evidence type="ECO:0000256" key="1">
    <source>
        <dbReference type="SAM" id="MobiDB-lite"/>
    </source>
</evidence>
<sequence>MASFQVLLMEMTADAAADAAGDADSPCEGELTDVEGCELNEGHSRVLSRDRGGETKVKLTTNNRGGAGGQAAVQPSGSSSNAEEIDGSGSCVLSFEMRMQDWLACSSAGRRTRARNAFECLRVCWAAAGRLLGSLPGKPLLRASALGRCIDGSHFARPRHTGCNPLEGGHLQVWAQRSEVHMLHVLEHLSPEGLFHFPDGDYTYTASVKEFHFPDGDSTYTASVKEFHFPDGDYTYTASVKEFHFPDGDSTYTASVKEFHFPDGDYTYTASVKEFHFPDGDYTYTASVKEFHPGLVRKKLQIRAS</sequence>
<dbReference type="AlphaFoldDB" id="A0AAE0BZ94"/>
<evidence type="ECO:0000313" key="3">
    <source>
        <dbReference type="Proteomes" id="UP001190700"/>
    </source>
</evidence>
<organism evidence="2 3">
    <name type="scientific">Cymbomonas tetramitiformis</name>
    <dbReference type="NCBI Taxonomy" id="36881"/>
    <lineage>
        <taxon>Eukaryota</taxon>
        <taxon>Viridiplantae</taxon>
        <taxon>Chlorophyta</taxon>
        <taxon>Pyramimonadophyceae</taxon>
        <taxon>Pyramimonadales</taxon>
        <taxon>Pyramimonadaceae</taxon>
        <taxon>Cymbomonas</taxon>
    </lineage>
</organism>
<proteinExistence type="predicted"/>
<gene>
    <name evidence="2" type="ORF">CYMTET_45616</name>
</gene>
<reference evidence="2 3" key="1">
    <citation type="journal article" date="2015" name="Genome Biol. Evol.">
        <title>Comparative Genomics of a Bacterivorous Green Alga Reveals Evolutionary Causalities and Consequences of Phago-Mixotrophic Mode of Nutrition.</title>
        <authorList>
            <person name="Burns J.A."/>
            <person name="Paasch A."/>
            <person name="Narechania A."/>
            <person name="Kim E."/>
        </authorList>
    </citation>
    <scope>NUCLEOTIDE SEQUENCE [LARGE SCALE GENOMIC DNA]</scope>
    <source>
        <strain evidence="2 3">PLY_AMNH</strain>
    </source>
</reference>
<feature type="region of interest" description="Disordered" evidence="1">
    <location>
        <begin position="62"/>
        <end position="84"/>
    </location>
</feature>